<evidence type="ECO:0008006" key="11">
    <source>
        <dbReference type="Google" id="ProtNLM"/>
    </source>
</evidence>
<keyword evidence="5 8" id="KW-0812">Transmembrane</keyword>
<dbReference type="PANTHER" id="PTHR33908:SF11">
    <property type="entry name" value="MEMBRANE PROTEIN"/>
    <property type="match status" value="1"/>
</dbReference>
<keyword evidence="7 8" id="KW-0472">Membrane</keyword>
<evidence type="ECO:0000256" key="1">
    <source>
        <dbReference type="ARBA" id="ARBA00004651"/>
    </source>
</evidence>
<evidence type="ECO:0000313" key="9">
    <source>
        <dbReference type="EMBL" id="PZA17043.1"/>
    </source>
</evidence>
<dbReference type="Proteomes" id="UP000248259">
    <property type="component" value="Unassembled WGS sequence"/>
</dbReference>
<accession>A0A323UYN9</accession>
<evidence type="ECO:0000256" key="4">
    <source>
        <dbReference type="ARBA" id="ARBA00022679"/>
    </source>
</evidence>
<organism evidence="9 10">
    <name type="scientific">Parazoarcus communis SWub3 = DSM 12120</name>
    <dbReference type="NCBI Taxonomy" id="1121029"/>
    <lineage>
        <taxon>Bacteria</taxon>
        <taxon>Pseudomonadati</taxon>
        <taxon>Pseudomonadota</taxon>
        <taxon>Betaproteobacteria</taxon>
        <taxon>Rhodocyclales</taxon>
        <taxon>Zoogloeaceae</taxon>
        <taxon>Parazoarcus</taxon>
    </lineage>
</organism>
<dbReference type="EMBL" id="QKOE01000004">
    <property type="protein sequence ID" value="PZA17043.1"/>
    <property type="molecule type" value="Genomic_DNA"/>
</dbReference>
<gene>
    <name evidence="9" type="ORF">DNK49_07310</name>
</gene>
<feature type="transmembrane region" description="Helical" evidence="8">
    <location>
        <begin position="386"/>
        <end position="405"/>
    </location>
</feature>
<dbReference type="GO" id="GO:0016763">
    <property type="term" value="F:pentosyltransferase activity"/>
    <property type="evidence" value="ECO:0007669"/>
    <property type="project" value="TreeGrafter"/>
</dbReference>
<sequence>MAGCAQWARYLAVVVLLAAGCYVLLSHADHGISNDEEVQHVYGRLLFDFYLSGLTDLRAFAYKNLYLYGGLFDLIAASLERLFGFDPDGEAVWTMRHLLSGIFGLAGLAGCWMLGRRVGGEWVGLLALILLLITGAWTGAMFTHTKDIPFAAAMVWVLYFTLGVLRGMPTPGLGERIGLGVALGCAFGLRVGAVFGVFYLGVGILVTAWLRAEGNWRLSAGMVVRSALALWPSVVLAFVLMGVFWPWAVRSPENLWTAMTTFSHFSFELYTVLDGKVMANGEVPPYYLLAYLLVRLPEVFLLGLGCACVAGLSARWQKHDVLRRPDWLPLVLAGCFPVLYTLLAAPPLYNGMRHFTFILPPLAVLAAAGLVAGWRAMSKFNGGRRVAALSLTVLVSLSLVGLARLHPYEHLAYNALIGGVEGTPGKWEQDYWADSLREARSMLEARHKHEPEPVHPYKVAVCAESLQVAVGLDPRFVVTRDWHEADFFLAATHMACDEVLEGEVIGRVERAGVTLAVVKDRRNLVGEARKPR</sequence>
<evidence type="ECO:0000256" key="6">
    <source>
        <dbReference type="ARBA" id="ARBA00022989"/>
    </source>
</evidence>
<evidence type="ECO:0000256" key="5">
    <source>
        <dbReference type="ARBA" id="ARBA00022692"/>
    </source>
</evidence>
<feature type="transmembrane region" description="Helical" evidence="8">
    <location>
        <begin position="95"/>
        <end position="115"/>
    </location>
</feature>
<feature type="transmembrane region" description="Helical" evidence="8">
    <location>
        <begin position="230"/>
        <end position="248"/>
    </location>
</feature>
<dbReference type="PANTHER" id="PTHR33908">
    <property type="entry name" value="MANNOSYLTRANSFERASE YKCB-RELATED"/>
    <property type="match status" value="1"/>
</dbReference>
<comment type="subcellular location">
    <subcellularLocation>
        <location evidence="1">Cell membrane</location>
        <topology evidence="1">Multi-pass membrane protein</topology>
    </subcellularLocation>
</comment>
<keyword evidence="2" id="KW-1003">Cell membrane</keyword>
<feature type="transmembrane region" description="Helical" evidence="8">
    <location>
        <begin position="6"/>
        <end position="25"/>
    </location>
</feature>
<keyword evidence="3" id="KW-0328">Glycosyltransferase</keyword>
<dbReference type="GO" id="GO:0005886">
    <property type="term" value="C:plasma membrane"/>
    <property type="evidence" value="ECO:0007669"/>
    <property type="project" value="UniProtKB-SubCell"/>
</dbReference>
<feature type="transmembrane region" description="Helical" evidence="8">
    <location>
        <begin position="177"/>
        <end position="210"/>
    </location>
</feature>
<dbReference type="RefSeq" id="WP_110523688.1">
    <property type="nucleotide sequence ID" value="NZ_QKOE01000004.1"/>
</dbReference>
<dbReference type="OrthoDB" id="8531263at2"/>
<evidence type="ECO:0000256" key="3">
    <source>
        <dbReference type="ARBA" id="ARBA00022676"/>
    </source>
</evidence>
<evidence type="ECO:0000313" key="10">
    <source>
        <dbReference type="Proteomes" id="UP000248259"/>
    </source>
</evidence>
<feature type="transmembrane region" description="Helical" evidence="8">
    <location>
        <begin position="122"/>
        <end position="142"/>
    </location>
</feature>
<name>A0A323UYN9_9RHOO</name>
<evidence type="ECO:0000256" key="8">
    <source>
        <dbReference type="SAM" id="Phobius"/>
    </source>
</evidence>
<feature type="transmembrane region" description="Helical" evidence="8">
    <location>
        <begin position="327"/>
        <end position="349"/>
    </location>
</feature>
<dbReference type="GO" id="GO:0009103">
    <property type="term" value="P:lipopolysaccharide biosynthetic process"/>
    <property type="evidence" value="ECO:0007669"/>
    <property type="project" value="UniProtKB-ARBA"/>
</dbReference>
<keyword evidence="10" id="KW-1185">Reference proteome</keyword>
<evidence type="ECO:0000256" key="2">
    <source>
        <dbReference type="ARBA" id="ARBA00022475"/>
    </source>
</evidence>
<reference evidence="9 10" key="1">
    <citation type="submission" date="2018-06" db="EMBL/GenBank/DDBJ databases">
        <title>Azoarcus communis strain SWub3 genome.</title>
        <authorList>
            <person name="Zorraquino Salvo V."/>
            <person name="Toubiana D."/>
            <person name="Blumwald E."/>
        </authorList>
    </citation>
    <scope>NUCLEOTIDE SEQUENCE [LARGE SCALE GENOMIC DNA]</scope>
    <source>
        <strain evidence="9 10">SWub3</strain>
    </source>
</reference>
<feature type="transmembrane region" description="Helical" evidence="8">
    <location>
        <begin position="293"/>
        <end position="315"/>
    </location>
</feature>
<dbReference type="InterPro" id="IPR050297">
    <property type="entry name" value="LipidA_mod_glycosyltrf_83"/>
</dbReference>
<dbReference type="AlphaFoldDB" id="A0A323UYN9"/>
<comment type="caution">
    <text evidence="9">The sequence shown here is derived from an EMBL/GenBank/DDBJ whole genome shotgun (WGS) entry which is preliminary data.</text>
</comment>
<keyword evidence="6 8" id="KW-1133">Transmembrane helix</keyword>
<protein>
    <recommendedName>
        <fullName evidence="11">Glycosyltransferase RgtA/B/C/D-like domain-containing protein</fullName>
    </recommendedName>
</protein>
<keyword evidence="4" id="KW-0808">Transferase</keyword>
<proteinExistence type="predicted"/>
<feature type="transmembrane region" description="Helical" evidence="8">
    <location>
        <begin position="355"/>
        <end position="374"/>
    </location>
</feature>
<evidence type="ECO:0000256" key="7">
    <source>
        <dbReference type="ARBA" id="ARBA00023136"/>
    </source>
</evidence>